<dbReference type="InterPro" id="IPR016193">
    <property type="entry name" value="Cytidine_deaminase-like"/>
</dbReference>
<evidence type="ECO:0000256" key="1">
    <source>
        <dbReference type="ARBA" id="ARBA00006576"/>
    </source>
</evidence>
<dbReference type="GO" id="GO:0004126">
    <property type="term" value="F:cytidine deaminase activity"/>
    <property type="evidence" value="ECO:0007669"/>
    <property type="project" value="UniProtKB-ARBA"/>
</dbReference>
<protein>
    <recommendedName>
        <fullName evidence="3">CMP/dCMP-type deaminase domain-containing protein</fullName>
    </recommendedName>
</protein>
<feature type="region of interest" description="Disordered" evidence="2">
    <location>
        <begin position="109"/>
        <end position="129"/>
    </location>
</feature>
<reference evidence="4 5" key="1">
    <citation type="submission" date="2014-04" db="EMBL/GenBank/DDBJ databases">
        <title>Evolutionary Origins and Diversification of the Mycorrhizal Mutualists.</title>
        <authorList>
            <consortium name="DOE Joint Genome Institute"/>
            <consortium name="Mycorrhizal Genomics Consortium"/>
            <person name="Kohler A."/>
            <person name="Kuo A."/>
            <person name="Nagy L.G."/>
            <person name="Floudas D."/>
            <person name="Copeland A."/>
            <person name="Barry K.W."/>
            <person name="Cichocki N."/>
            <person name="Veneault-Fourrey C."/>
            <person name="LaButti K."/>
            <person name="Lindquist E.A."/>
            <person name="Lipzen A."/>
            <person name="Lundell T."/>
            <person name="Morin E."/>
            <person name="Murat C."/>
            <person name="Riley R."/>
            <person name="Ohm R."/>
            <person name="Sun H."/>
            <person name="Tunlid A."/>
            <person name="Henrissat B."/>
            <person name="Grigoriev I.V."/>
            <person name="Hibbett D.S."/>
            <person name="Martin F."/>
        </authorList>
    </citation>
    <scope>NUCLEOTIDE SEQUENCE [LARGE SCALE GENOMIC DNA]</scope>
    <source>
        <strain evidence="4 5">Koide BX008</strain>
    </source>
</reference>
<evidence type="ECO:0000256" key="2">
    <source>
        <dbReference type="SAM" id="MobiDB-lite"/>
    </source>
</evidence>
<comment type="similarity">
    <text evidence="1">Belongs to the cytidine and deoxycytidylate deaminase family.</text>
</comment>
<proteinExistence type="inferred from homology"/>
<sequence length="155" mass="16419">MSLDTLGRAVEEHTKLINGAFEHIGKKGCYAPYSEFPVRGALPTSDGTIIKGASIDNASYGATICAERTVLVKAVHRNVASPISPCGMFRVLREFCSVTMPVLLVPTDYPQSNPPKDVPSKPGTITEGGVRVTTVGALLPDSSSPGELDLPRKPL</sequence>
<accession>A0A0C2WVN6</accession>
<dbReference type="Pfam" id="PF00383">
    <property type="entry name" value="dCMP_cyt_deam_1"/>
    <property type="match status" value="1"/>
</dbReference>
<dbReference type="SUPFAM" id="SSF53927">
    <property type="entry name" value="Cytidine deaminase-like"/>
    <property type="match status" value="1"/>
</dbReference>
<dbReference type="Gene3D" id="3.40.140.10">
    <property type="entry name" value="Cytidine Deaminase, domain 2"/>
    <property type="match status" value="1"/>
</dbReference>
<dbReference type="GO" id="GO:0005829">
    <property type="term" value="C:cytosol"/>
    <property type="evidence" value="ECO:0007669"/>
    <property type="project" value="TreeGrafter"/>
</dbReference>
<dbReference type="GO" id="GO:0072527">
    <property type="term" value="P:pyrimidine-containing compound metabolic process"/>
    <property type="evidence" value="ECO:0007669"/>
    <property type="project" value="UniProtKB-ARBA"/>
</dbReference>
<dbReference type="STRING" id="946122.A0A0C2WVN6"/>
<organism evidence="4 5">
    <name type="scientific">Amanita muscaria (strain Koide BX008)</name>
    <dbReference type="NCBI Taxonomy" id="946122"/>
    <lineage>
        <taxon>Eukaryota</taxon>
        <taxon>Fungi</taxon>
        <taxon>Dikarya</taxon>
        <taxon>Basidiomycota</taxon>
        <taxon>Agaricomycotina</taxon>
        <taxon>Agaricomycetes</taxon>
        <taxon>Agaricomycetidae</taxon>
        <taxon>Agaricales</taxon>
        <taxon>Pluteineae</taxon>
        <taxon>Amanitaceae</taxon>
        <taxon>Amanita</taxon>
    </lineage>
</organism>
<dbReference type="EMBL" id="KN818292">
    <property type="protein sequence ID" value="KIL60861.1"/>
    <property type="molecule type" value="Genomic_DNA"/>
</dbReference>
<feature type="region of interest" description="Disordered" evidence="2">
    <location>
        <begin position="136"/>
        <end position="155"/>
    </location>
</feature>
<dbReference type="PANTHER" id="PTHR11644:SF2">
    <property type="entry name" value="CYTIDINE DEAMINASE"/>
    <property type="match status" value="1"/>
</dbReference>
<dbReference type="GO" id="GO:0008270">
    <property type="term" value="F:zinc ion binding"/>
    <property type="evidence" value="ECO:0007669"/>
    <property type="project" value="TreeGrafter"/>
</dbReference>
<dbReference type="FunCoup" id="A0A0C2WVN6">
    <property type="interactions" value="494"/>
</dbReference>
<dbReference type="PANTHER" id="PTHR11644">
    <property type="entry name" value="CYTIDINE DEAMINASE"/>
    <property type="match status" value="1"/>
</dbReference>
<dbReference type="OrthoDB" id="414540at2759"/>
<dbReference type="AlphaFoldDB" id="A0A0C2WVN6"/>
<evidence type="ECO:0000259" key="3">
    <source>
        <dbReference type="Pfam" id="PF00383"/>
    </source>
</evidence>
<feature type="domain" description="CMP/dCMP-type deaminase" evidence="3">
    <location>
        <begin position="28"/>
        <end position="97"/>
    </location>
</feature>
<dbReference type="GO" id="GO:0055086">
    <property type="term" value="P:nucleobase-containing small molecule metabolic process"/>
    <property type="evidence" value="ECO:0007669"/>
    <property type="project" value="UniProtKB-ARBA"/>
</dbReference>
<dbReference type="CDD" id="cd01283">
    <property type="entry name" value="cytidine_deaminase"/>
    <property type="match status" value="1"/>
</dbReference>
<gene>
    <name evidence="4" type="ORF">M378DRAFT_130307</name>
</gene>
<name>A0A0C2WVN6_AMAMK</name>
<evidence type="ECO:0000313" key="5">
    <source>
        <dbReference type="Proteomes" id="UP000054549"/>
    </source>
</evidence>
<dbReference type="HOGENOM" id="CLU_097262_2_1_1"/>
<evidence type="ECO:0000313" key="4">
    <source>
        <dbReference type="EMBL" id="KIL60861.1"/>
    </source>
</evidence>
<dbReference type="InterPro" id="IPR050202">
    <property type="entry name" value="Cyt/Deoxycyt_deaminase"/>
</dbReference>
<dbReference type="InParanoid" id="A0A0C2WVN6"/>
<dbReference type="InterPro" id="IPR002125">
    <property type="entry name" value="CMP_dCMP_dom"/>
</dbReference>
<keyword evidence="5" id="KW-1185">Reference proteome</keyword>
<dbReference type="Proteomes" id="UP000054549">
    <property type="component" value="Unassembled WGS sequence"/>
</dbReference>